<gene>
    <name evidence="1" type="ORF">HYC85_015058</name>
</gene>
<dbReference type="Proteomes" id="UP000593564">
    <property type="component" value="Unassembled WGS sequence"/>
</dbReference>
<name>A0A7J7HA50_CAMSI</name>
<organism evidence="1 2">
    <name type="scientific">Camellia sinensis</name>
    <name type="common">Tea plant</name>
    <name type="synonym">Thea sinensis</name>
    <dbReference type="NCBI Taxonomy" id="4442"/>
    <lineage>
        <taxon>Eukaryota</taxon>
        <taxon>Viridiplantae</taxon>
        <taxon>Streptophyta</taxon>
        <taxon>Embryophyta</taxon>
        <taxon>Tracheophyta</taxon>
        <taxon>Spermatophyta</taxon>
        <taxon>Magnoliopsida</taxon>
        <taxon>eudicotyledons</taxon>
        <taxon>Gunneridae</taxon>
        <taxon>Pentapetalae</taxon>
        <taxon>asterids</taxon>
        <taxon>Ericales</taxon>
        <taxon>Theaceae</taxon>
        <taxon>Camellia</taxon>
    </lineage>
</organism>
<reference evidence="2" key="1">
    <citation type="journal article" date="2020" name="Nat. Commun.">
        <title>Genome assembly of wild tea tree DASZ reveals pedigree and selection history of tea varieties.</title>
        <authorList>
            <person name="Zhang W."/>
            <person name="Zhang Y."/>
            <person name="Qiu H."/>
            <person name="Guo Y."/>
            <person name="Wan H."/>
            <person name="Zhang X."/>
            <person name="Scossa F."/>
            <person name="Alseekh S."/>
            <person name="Zhang Q."/>
            <person name="Wang P."/>
            <person name="Xu L."/>
            <person name="Schmidt M.H."/>
            <person name="Jia X."/>
            <person name="Li D."/>
            <person name="Zhu A."/>
            <person name="Guo F."/>
            <person name="Chen W."/>
            <person name="Ni D."/>
            <person name="Usadel B."/>
            <person name="Fernie A.R."/>
            <person name="Wen W."/>
        </authorList>
    </citation>
    <scope>NUCLEOTIDE SEQUENCE [LARGE SCALE GENOMIC DNA]</scope>
    <source>
        <strain evidence="2">cv. G240</strain>
    </source>
</reference>
<evidence type="ECO:0000313" key="2">
    <source>
        <dbReference type="Proteomes" id="UP000593564"/>
    </source>
</evidence>
<comment type="caution">
    <text evidence="1">The sequence shown here is derived from an EMBL/GenBank/DDBJ whole genome shotgun (WGS) entry which is preliminary data.</text>
</comment>
<dbReference type="EMBL" id="JACBKZ010000006">
    <property type="protein sequence ID" value="KAF5949101.1"/>
    <property type="molecule type" value="Genomic_DNA"/>
</dbReference>
<proteinExistence type="predicted"/>
<evidence type="ECO:0008006" key="3">
    <source>
        <dbReference type="Google" id="ProtNLM"/>
    </source>
</evidence>
<dbReference type="AlphaFoldDB" id="A0A7J7HA50"/>
<evidence type="ECO:0000313" key="1">
    <source>
        <dbReference type="EMBL" id="KAF5949101.1"/>
    </source>
</evidence>
<reference evidence="1 2" key="2">
    <citation type="submission" date="2020-07" db="EMBL/GenBank/DDBJ databases">
        <title>Genome assembly of wild tea tree DASZ reveals pedigree and selection history of tea varieties.</title>
        <authorList>
            <person name="Zhang W."/>
        </authorList>
    </citation>
    <scope>NUCLEOTIDE SEQUENCE [LARGE SCALE GENOMIC DNA]</scope>
    <source>
        <strain evidence="2">cv. G240</strain>
        <tissue evidence="1">Leaf</tissue>
    </source>
</reference>
<sequence length="249" mass="28056">MPGRVLFKQPNIVSRSVGGRKGVKQRLNFRSNVAGIIKLVYAVNLREVHLAYLRRTPFWIMIDAILMNQIDHTEFRKGDDLIVRILRSYSVREGKFVLGGRAVDLTDEDMKLLFGLQGGNAFLDLTPRPRPASDFVQRRCPGTSRITAKLVKDLLMEASVGDTPNDHEDTAKFICLYVCGKLLFATSGETISWTLIRYVDNFDAMKLYDWGAAVRNMLMCSVRDFHRTPEKVTGCVVALTVRVQPVCGS</sequence>
<protein>
    <recommendedName>
        <fullName evidence="3">Aminotransferase-like plant mobile domain-containing protein</fullName>
    </recommendedName>
</protein>
<accession>A0A7J7HA50</accession>
<keyword evidence="2" id="KW-1185">Reference proteome</keyword>